<comment type="similarity">
    <text evidence="2">Belongs to the GPLD1 family.</text>
</comment>
<keyword evidence="9" id="KW-0325">Glycoprotein</keyword>
<evidence type="ECO:0000256" key="9">
    <source>
        <dbReference type="ARBA" id="ARBA00023180"/>
    </source>
</evidence>
<dbReference type="Proteomes" id="UP000677228">
    <property type="component" value="Unassembled WGS sequence"/>
</dbReference>
<evidence type="ECO:0000313" key="15">
    <source>
        <dbReference type="EMBL" id="CAF0738276.1"/>
    </source>
</evidence>
<dbReference type="EMBL" id="CAJOBA010000228">
    <property type="protein sequence ID" value="CAF3515310.1"/>
    <property type="molecule type" value="Genomic_DNA"/>
</dbReference>
<dbReference type="GO" id="GO:0031012">
    <property type="term" value="C:extracellular matrix"/>
    <property type="evidence" value="ECO:0007669"/>
    <property type="project" value="TreeGrafter"/>
</dbReference>
<evidence type="ECO:0000256" key="12">
    <source>
        <dbReference type="PROSITE-ProRule" id="PRU00803"/>
    </source>
</evidence>
<feature type="chain" id="PRO_5035646878" description="Phosphatidylinositol-glycan-specific phospholipase D" evidence="13">
    <location>
        <begin position="25"/>
        <end position="787"/>
    </location>
</feature>
<dbReference type="GO" id="GO:0004621">
    <property type="term" value="F:glycosylphosphatidylinositol phospholipase D activity"/>
    <property type="evidence" value="ECO:0007669"/>
    <property type="project" value="UniProtKB-EC"/>
</dbReference>
<evidence type="ECO:0000256" key="13">
    <source>
        <dbReference type="SAM" id="SignalP"/>
    </source>
</evidence>
<dbReference type="PANTHER" id="PTHR23221:SF7">
    <property type="entry name" value="PHOSPHATIDYLINOSITOL-GLYCAN-SPECIFIC PHOSPHOLIPASE D"/>
    <property type="match status" value="1"/>
</dbReference>
<dbReference type="EC" id="3.1.4.50" evidence="3"/>
<dbReference type="GO" id="GO:0005615">
    <property type="term" value="C:extracellular space"/>
    <property type="evidence" value="ECO:0007669"/>
    <property type="project" value="TreeGrafter"/>
</dbReference>
<dbReference type="PROSITE" id="PS51470">
    <property type="entry name" value="FG_GAP"/>
    <property type="match status" value="2"/>
</dbReference>
<evidence type="ECO:0000256" key="3">
    <source>
        <dbReference type="ARBA" id="ARBA00012284"/>
    </source>
</evidence>
<keyword evidence="7" id="KW-0677">Repeat</keyword>
<dbReference type="Pfam" id="PF00882">
    <property type="entry name" value="Zn_dep_PLPC"/>
    <property type="match status" value="1"/>
</dbReference>
<reference evidence="16" key="1">
    <citation type="submission" date="2021-02" db="EMBL/GenBank/DDBJ databases">
        <authorList>
            <person name="Nowell W R."/>
        </authorList>
    </citation>
    <scope>NUCLEOTIDE SEQUENCE</scope>
</reference>
<dbReference type="InterPro" id="IPR029002">
    <property type="entry name" value="PLPC/GPLD1"/>
</dbReference>
<dbReference type="Pfam" id="PF01839">
    <property type="entry name" value="FG-GAP"/>
    <property type="match status" value="1"/>
</dbReference>
<dbReference type="InterPro" id="IPR028994">
    <property type="entry name" value="Integrin_alpha_N"/>
</dbReference>
<evidence type="ECO:0000256" key="11">
    <source>
        <dbReference type="ARBA" id="ARBA00093237"/>
    </source>
</evidence>
<dbReference type="Proteomes" id="UP000682733">
    <property type="component" value="Unassembled WGS sequence"/>
</dbReference>
<evidence type="ECO:0000256" key="6">
    <source>
        <dbReference type="ARBA" id="ARBA00022729"/>
    </source>
</evidence>
<evidence type="ECO:0000256" key="7">
    <source>
        <dbReference type="ARBA" id="ARBA00022737"/>
    </source>
</evidence>
<dbReference type="PRINTS" id="PR00718">
    <property type="entry name" value="PHPHLIPASED"/>
</dbReference>
<dbReference type="InterPro" id="IPR001028">
    <property type="entry name" value="Gprt_PLipase_D"/>
</dbReference>
<organism evidence="16 17">
    <name type="scientific">Didymodactylos carnosus</name>
    <dbReference type="NCBI Taxonomy" id="1234261"/>
    <lineage>
        <taxon>Eukaryota</taxon>
        <taxon>Metazoa</taxon>
        <taxon>Spiralia</taxon>
        <taxon>Gnathifera</taxon>
        <taxon>Rotifera</taxon>
        <taxon>Eurotatoria</taxon>
        <taxon>Bdelloidea</taxon>
        <taxon>Philodinida</taxon>
        <taxon>Philodinidae</taxon>
        <taxon>Didymodactylos</taxon>
    </lineage>
</organism>
<evidence type="ECO:0000313" key="16">
    <source>
        <dbReference type="EMBL" id="CAF3515310.1"/>
    </source>
</evidence>
<feature type="repeat" description="FG-GAP" evidence="12">
    <location>
        <begin position="337"/>
        <end position="398"/>
    </location>
</feature>
<dbReference type="SUPFAM" id="SSF69318">
    <property type="entry name" value="Integrin alpha N-terminal domain"/>
    <property type="match status" value="1"/>
</dbReference>
<sequence>MKIYCLVLTVVYIIFDFNYSCVNSCGIITHIEISYRAQDLWNHRPKYQQLVRKHQDALQGGSPYPDVMYDEVCYKGSLHSVAEDTHWYPFMKTAISYLRKMYPPPITEDGEKLLVFLLAVGAHQVSDVVWHASLTGCPNGFIDGDAWNDFHDDRSAAHSSVDPGGDSICDYELPIGYIGLVNRWYVPSEHLQSIYKQYADIYHSPLELNATAQIVEICSDLMFIGRFFDDLFLGVEYPKYSKNNTFLLEELYDYYYGGIENMARETVRYWDSIIDMYEFGTDICADSDNPYYLNCSSQQYSHKQQQSIAYVESKARNTHLPFTQHSLPLLSDLKYTNVDTGLISNQSYADFGHSSLIADFNNDSFDDLAVSAPNYYILGCPQGGRVFIIYGQKGQALVPERNISIIEQLADQTLISPSCDGDRFGTSLTTLDWNKDGFNDLVISSPSRKFGFKGSVFIFSGGKNGLEPLPSVQIDGVNEHDTVGWNIQGAHLDNDQSLDLIISSPFAQKNGYDQPQQGVVWIFLNSIGKTNLTVQNATYTIWGEIPKSKFGYSITIVPTSCTTNEKPILMISAPNYVLPDTPQSQGVGKVYAYTISEQGPQLVFSVTGNDMDHFGHSLSIEKQHCTLAVGAPTSSTDWEGAVILLSLPKILKKSNKKKSLSLNDIPPLAIIVGELRFQRLGTTVHWTNTYDLVLTAPLGKSLLASEGRAYIIEASRIPLTPTSEPISITKISSKTLVADNRINRFGTHSNILSSPSMNLTYFTISSPFTPSKEETVRLPGALYFYKL</sequence>
<keyword evidence="6 13" id="KW-0732">Signal</keyword>
<feature type="domain" description="Phospholipase C/D" evidence="14">
    <location>
        <begin position="29"/>
        <end position="195"/>
    </location>
</feature>
<dbReference type="InterPro" id="IPR013519">
    <property type="entry name" value="Int_alpha_beta-p"/>
</dbReference>
<name>A0A8S2GFY5_9BILA</name>
<feature type="repeat" description="FG-GAP" evidence="12">
    <location>
        <begin position="411"/>
        <end position="468"/>
    </location>
</feature>
<feature type="signal peptide" evidence="13">
    <location>
        <begin position="1"/>
        <end position="24"/>
    </location>
</feature>
<evidence type="ECO:0000256" key="8">
    <source>
        <dbReference type="ARBA" id="ARBA00022801"/>
    </source>
</evidence>
<dbReference type="SMART" id="SM00191">
    <property type="entry name" value="Int_alpha"/>
    <property type="match status" value="5"/>
</dbReference>
<dbReference type="AlphaFoldDB" id="A0A8S2GFY5"/>
<evidence type="ECO:0000256" key="10">
    <source>
        <dbReference type="ARBA" id="ARBA00029753"/>
    </source>
</evidence>
<comment type="subcellular location">
    <subcellularLocation>
        <location evidence="1">Secreted</location>
    </subcellularLocation>
</comment>
<dbReference type="PANTHER" id="PTHR23221">
    <property type="entry name" value="GLYCOSYLPHOSPHATIDYLINOSITOL PHOSPHOLIPASE D"/>
    <property type="match status" value="1"/>
</dbReference>
<gene>
    <name evidence="15" type="ORF">OVA965_LOCUS1277</name>
    <name evidence="16" type="ORF">TMI583_LOCUS1278</name>
</gene>
<accession>A0A8S2GFY5</accession>
<comment type="caution">
    <text evidence="16">The sequence shown here is derived from an EMBL/GenBank/DDBJ whole genome shotgun (WGS) entry which is preliminary data.</text>
</comment>
<evidence type="ECO:0000256" key="4">
    <source>
        <dbReference type="ARBA" id="ARBA00015988"/>
    </source>
</evidence>
<comment type="catalytic activity">
    <reaction evidence="11">
        <text>a 6-(alpha-D-glucosaminyl)-1-(1,2-diacyl-sn-glycero-3-phospho)-1D-myo-inositol + H2O = 6-(alpha-D-glucosaminyl)-1D-myo-inositol + a 1,2-diacyl-sn-glycero-3-phosphate + H(+)</text>
        <dbReference type="Rhea" id="RHEA:10832"/>
        <dbReference type="ChEBI" id="CHEBI:15377"/>
        <dbReference type="ChEBI" id="CHEBI:15378"/>
        <dbReference type="ChEBI" id="CHEBI:57997"/>
        <dbReference type="ChEBI" id="CHEBI:58608"/>
        <dbReference type="ChEBI" id="CHEBI:58700"/>
        <dbReference type="EC" id="3.1.4.50"/>
    </reaction>
</comment>
<evidence type="ECO:0000313" key="17">
    <source>
        <dbReference type="Proteomes" id="UP000682733"/>
    </source>
</evidence>
<dbReference type="EMBL" id="CAJNOK010000228">
    <property type="protein sequence ID" value="CAF0738276.1"/>
    <property type="molecule type" value="Genomic_DNA"/>
</dbReference>
<evidence type="ECO:0000256" key="1">
    <source>
        <dbReference type="ARBA" id="ARBA00004613"/>
    </source>
</evidence>
<keyword evidence="8" id="KW-0378">Hydrolase</keyword>
<dbReference type="InterPro" id="IPR013517">
    <property type="entry name" value="FG-GAP"/>
</dbReference>
<evidence type="ECO:0000256" key="2">
    <source>
        <dbReference type="ARBA" id="ARBA00008652"/>
    </source>
</evidence>
<protein>
    <recommendedName>
        <fullName evidence="4">Phosphatidylinositol-glycan-specific phospholipase D</fullName>
        <ecNumber evidence="3">3.1.4.50</ecNumber>
    </recommendedName>
    <alternativeName>
        <fullName evidence="10">Glycosyl-phosphatidylinositol-specific phospholipase D</fullName>
    </alternativeName>
</protein>
<proteinExistence type="inferred from homology"/>
<evidence type="ECO:0000259" key="14">
    <source>
        <dbReference type="Pfam" id="PF00882"/>
    </source>
</evidence>
<evidence type="ECO:0000256" key="5">
    <source>
        <dbReference type="ARBA" id="ARBA00022525"/>
    </source>
</evidence>
<keyword evidence="5" id="KW-0964">Secreted</keyword>
<dbReference type="Gene3D" id="2.130.10.130">
    <property type="entry name" value="Integrin alpha, N-terminal"/>
    <property type="match status" value="2"/>
</dbReference>